<feature type="transmembrane region" description="Helical" evidence="1">
    <location>
        <begin position="166"/>
        <end position="183"/>
    </location>
</feature>
<name>A0A2H0N5X7_9BACT</name>
<sequence length="253" mass="27731">MNIFYITRYFFYWQTPSLPCKRQPATIPAESHPKNFLNIFPMSFFSSTNRIRRKAETKLNEYNKPSLNFFVLISLSSALATLGMALNNTSVVIGAMIVAPLITPVFAFSLGLILFQVKNVLHSLISIFLGTLFGILVSILTALLIIFINGEFTITSEILGRTEPDLLYFLVAILSGVAGAFAYGRPKLQESITGIAISVAIIPPLAVTGIGIALQNFHLMQTSFLLYIFNLCGISFGSIVTFVALGFGKEGEI</sequence>
<dbReference type="NCBIfam" id="TIGR00341">
    <property type="entry name" value="TIGR00341 family protein"/>
    <property type="match status" value="1"/>
</dbReference>
<evidence type="ECO:0000313" key="3">
    <source>
        <dbReference type="Proteomes" id="UP000229600"/>
    </source>
</evidence>
<protein>
    <submittedName>
        <fullName evidence="2">TIGR00341 family protein</fullName>
    </submittedName>
</protein>
<keyword evidence="1" id="KW-1133">Transmembrane helix</keyword>
<organism evidence="2 3">
    <name type="scientific">Candidatus Magasanikbacteria bacterium CG11_big_fil_rev_8_21_14_0_20_39_34</name>
    <dbReference type="NCBI Taxonomy" id="1974653"/>
    <lineage>
        <taxon>Bacteria</taxon>
        <taxon>Candidatus Magasanikiibacteriota</taxon>
    </lineage>
</organism>
<dbReference type="PANTHER" id="PTHR20992">
    <property type="entry name" value="AT15442P-RELATED"/>
    <property type="match status" value="1"/>
</dbReference>
<dbReference type="EMBL" id="PCWN01000005">
    <property type="protein sequence ID" value="PIR04310.1"/>
    <property type="molecule type" value="Genomic_DNA"/>
</dbReference>
<feature type="transmembrane region" description="Helical" evidence="1">
    <location>
        <begin position="127"/>
        <end position="146"/>
    </location>
</feature>
<feature type="transmembrane region" description="Helical" evidence="1">
    <location>
        <begin position="224"/>
        <end position="247"/>
    </location>
</feature>
<feature type="transmembrane region" description="Helical" evidence="1">
    <location>
        <begin position="67"/>
        <end position="86"/>
    </location>
</feature>
<evidence type="ECO:0000256" key="1">
    <source>
        <dbReference type="SAM" id="Phobius"/>
    </source>
</evidence>
<dbReference type="InterPro" id="IPR005240">
    <property type="entry name" value="DUF389"/>
</dbReference>
<dbReference type="AlphaFoldDB" id="A0A2H0N5X7"/>
<accession>A0A2H0N5X7</accession>
<evidence type="ECO:0000313" key="2">
    <source>
        <dbReference type="EMBL" id="PIR04310.1"/>
    </source>
</evidence>
<keyword evidence="1" id="KW-0812">Transmembrane</keyword>
<reference evidence="2 3" key="1">
    <citation type="submission" date="2017-09" db="EMBL/GenBank/DDBJ databases">
        <title>Depth-based differentiation of microbial function through sediment-hosted aquifers and enrichment of novel symbionts in the deep terrestrial subsurface.</title>
        <authorList>
            <person name="Probst A.J."/>
            <person name="Ladd B."/>
            <person name="Jarett J.K."/>
            <person name="Geller-Mcgrath D.E."/>
            <person name="Sieber C.M."/>
            <person name="Emerson J.B."/>
            <person name="Anantharaman K."/>
            <person name="Thomas B.C."/>
            <person name="Malmstrom R."/>
            <person name="Stieglmeier M."/>
            <person name="Klingl A."/>
            <person name="Woyke T."/>
            <person name="Ryan C.M."/>
            <person name="Banfield J.F."/>
        </authorList>
    </citation>
    <scope>NUCLEOTIDE SEQUENCE [LARGE SCALE GENOMIC DNA]</scope>
    <source>
        <strain evidence="2">CG11_big_fil_rev_8_21_14_0_20_39_34</strain>
    </source>
</reference>
<comment type="caution">
    <text evidence="2">The sequence shown here is derived from an EMBL/GenBank/DDBJ whole genome shotgun (WGS) entry which is preliminary data.</text>
</comment>
<dbReference type="Pfam" id="PF04087">
    <property type="entry name" value="DUF389"/>
    <property type="match status" value="1"/>
</dbReference>
<dbReference type="PANTHER" id="PTHR20992:SF9">
    <property type="entry name" value="AT15442P-RELATED"/>
    <property type="match status" value="1"/>
</dbReference>
<proteinExistence type="predicted"/>
<feature type="transmembrane region" description="Helical" evidence="1">
    <location>
        <begin position="195"/>
        <end position="218"/>
    </location>
</feature>
<feature type="transmembrane region" description="Helical" evidence="1">
    <location>
        <begin position="92"/>
        <end position="115"/>
    </location>
</feature>
<keyword evidence="1" id="KW-0472">Membrane</keyword>
<gene>
    <name evidence="2" type="ORF">COV59_01600</name>
</gene>
<dbReference type="Proteomes" id="UP000229600">
    <property type="component" value="Unassembled WGS sequence"/>
</dbReference>